<dbReference type="EMBL" id="ATLV01019157">
    <property type="status" value="NOT_ANNOTATED_CDS"/>
    <property type="molecule type" value="Genomic_DNA"/>
</dbReference>
<dbReference type="AlphaFoldDB" id="A0A084W0S4"/>
<dbReference type="STRING" id="74873.A0A084W0S4"/>
<dbReference type="VEuPathDB" id="VectorBase:ASIC011662"/>
<dbReference type="SUPFAM" id="SSF48371">
    <property type="entry name" value="ARM repeat"/>
    <property type="match status" value="1"/>
</dbReference>
<dbReference type="GO" id="GO:0019888">
    <property type="term" value="F:protein phosphatase regulator activity"/>
    <property type="evidence" value="ECO:0007669"/>
    <property type="project" value="TreeGrafter"/>
</dbReference>
<evidence type="ECO:0000313" key="4">
    <source>
        <dbReference type="EMBL" id="KFB43818.1"/>
    </source>
</evidence>
<evidence type="ECO:0000256" key="2">
    <source>
        <dbReference type="ARBA" id="ARBA00023306"/>
    </source>
</evidence>
<dbReference type="GO" id="GO:0019903">
    <property type="term" value="F:protein phosphatase binding"/>
    <property type="evidence" value="ECO:0007669"/>
    <property type="project" value="InterPro"/>
</dbReference>
<dbReference type="EnsemblMetazoa" id="ASIC011662-RA">
    <property type="protein sequence ID" value="ASIC011662-PA"/>
    <property type="gene ID" value="ASIC011662"/>
</dbReference>
<dbReference type="OrthoDB" id="295029at2759"/>
<name>A0A084W0S4_ANOSI</name>
<evidence type="ECO:0000313" key="5">
    <source>
        <dbReference type="EnsemblMetazoa" id="ASIC011662-PA"/>
    </source>
</evidence>
<sequence length="953" mass="103782">MYWDLQTTQSDVDSLLSKEGVTLQEVLEYENVLQECKTQNPKLLQYLNRTEIFDALIDLIIQEPAAHADEHVRFMHSNMACEILTSDVPSFKTHLVENQNFLNKLYSFLVKEPPLNPLLTSFFCKTFGMLIAKQNEQDYFSYKSVCLQVLEFIKSKKGFLPTVLKHFGNQVVSDLLLSHITDIEDAELKSELLEWLNEQQLIAQIIALLKQPGQVQKHYNAAQFLIELIKISRCKRQNDRQDKVTSDPLLNTLESEATTKQLVDVILEEKGEESAIVAGIQIILRLLENTIIQEPVSDTVLQMVIDAEKEHHDTVVSRLVNVIKPRVAELVEILLNPPVKSDIISTVGTLSPPLGNVRLQICNLFTVLVKTNDKEIIKSICATEYYNTLLMLVKQYCWNNFLHSRASACITYALAAYDVIDVDTFSTSNLQRHVIVDCKIAPKLLDLYHHNQKHVEEHRRRLGYMGHLTEMLDALAVNMNGSDEIRALVQSTLTAEEQEDWTKLTDGADSYLATTLSVQKRFLADQDPHKICPNGPGGDAMPDSNDFNAYLQTNYNEVMDMLSDVIKNISIIDLTEAIEEHEAMGESNSLNAWANLGSADRIESELAGVSGLSGLSGDDRGLADDDDDLFGGHGSSVIFDGDGEQQDKAANNDDDDPFLPLQSADTNPQEDHKNLLVGDSLLGLNAGLDFASLASSGLEETEGNSEVPLTSGMNHNILKLLEAVNEGGPPSGGSMLDDNFADFDAVLGVNSGSMAGAASETSTSVVGAVNETVEFNPFDDTCATESVATDDPAFTPITTAPSTELNGPAFSDTVPAEMLGSSGFEVQNWNEPEKVLPTTKSDGGDSIENDQVDKVATVADKSVGEVGVDSKSSSEKPVATSECTETVAPSAKISAVEQVQEEIKPSAAVAPEEPTSSSSTDSSAPASDSSNSTTTTTTTVVADGGDTSESTAN</sequence>
<dbReference type="PANTHER" id="PTHR12634">
    <property type="entry name" value="SIT4 YEAST -ASSOCIATING PROTEIN-RELATED"/>
    <property type="match status" value="1"/>
</dbReference>
<dbReference type="EMBL" id="ATLV01019156">
    <property type="status" value="NOT_ANNOTATED_CDS"/>
    <property type="molecule type" value="Genomic_DNA"/>
</dbReference>
<reference evidence="4 6" key="1">
    <citation type="journal article" date="2014" name="BMC Genomics">
        <title>Genome sequence of Anopheles sinensis provides insight into genetics basis of mosquito competence for malaria parasites.</title>
        <authorList>
            <person name="Zhou D."/>
            <person name="Zhang D."/>
            <person name="Ding G."/>
            <person name="Shi L."/>
            <person name="Hou Q."/>
            <person name="Ye Y."/>
            <person name="Xu Y."/>
            <person name="Zhou H."/>
            <person name="Xiong C."/>
            <person name="Li S."/>
            <person name="Yu J."/>
            <person name="Hong S."/>
            <person name="Yu X."/>
            <person name="Zou P."/>
            <person name="Chen C."/>
            <person name="Chang X."/>
            <person name="Wang W."/>
            <person name="Lv Y."/>
            <person name="Sun Y."/>
            <person name="Ma L."/>
            <person name="Shen B."/>
            <person name="Zhu C."/>
        </authorList>
    </citation>
    <scope>NUCLEOTIDE SEQUENCE [LARGE SCALE GENOMIC DNA]</scope>
</reference>
<dbReference type="GO" id="GO:0005634">
    <property type="term" value="C:nucleus"/>
    <property type="evidence" value="ECO:0007669"/>
    <property type="project" value="TreeGrafter"/>
</dbReference>
<protein>
    <submittedName>
        <fullName evidence="4">AGAP006017-PA-like protein</fullName>
    </submittedName>
</protein>
<reference evidence="5" key="2">
    <citation type="submission" date="2020-05" db="UniProtKB">
        <authorList>
            <consortium name="EnsemblMetazoa"/>
        </authorList>
    </citation>
    <scope>IDENTIFICATION</scope>
</reference>
<dbReference type="PANTHER" id="PTHR12634:SF8">
    <property type="entry name" value="FIERY MOUNTAIN, ISOFORM D"/>
    <property type="match status" value="1"/>
</dbReference>
<gene>
    <name evidence="4" type="ORF">ZHAS_00011662</name>
</gene>
<feature type="region of interest" description="Disordered" evidence="3">
    <location>
        <begin position="633"/>
        <end position="672"/>
    </location>
</feature>
<dbReference type="EMBL" id="KE525263">
    <property type="protein sequence ID" value="KFB43818.1"/>
    <property type="molecule type" value="Genomic_DNA"/>
</dbReference>
<comment type="similarity">
    <text evidence="1">Belongs to the SAPS family.</text>
</comment>
<dbReference type="Proteomes" id="UP000030765">
    <property type="component" value="Unassembled WGS sequence"/>
</dbReference>
<dbReference type="OMA" id="DNIRFMH"/>
<organism evidence="4">
    <name type="scientific">Anopheles sinensis</name>
    <name type="common">Mosquito</name>
    <dbReference type="NCBI Taxonomy" id="74873"/>
    <lineage>
        <taxon>Eukaryota</taxon>
        <taxon>Metazoa</taxon>
        <taxon>Ecdysozoa</taxon>
        <taxon>Arthropoda</taxon>
        <taxon>Hexapoda</taxon>
        <taxon>Insecta</taxon>
        <taxon>Pterygota</taxon>
        <taxon>Neoptera</taxon>
        <taxon>Endopterygota</taxon>
        <taxon>Diptera</taxon>
        <taxon>Nematocera</taxon>
        <taxon>Culicoidea</taxon>
        <taxon>Culicidae</taxon>
        <taxon>Anophelinae</taxon>
        <taxon>Anopheles</taxon>
    </lineage>
</organism>
<accession>A0A084W0S4</accession>
<dbReference type="VEuPathDB" id="VectorBase:ASIS003887"/>
<proteinExistence type="inferred from homology"/>
<keyword evidence="6" id="KW-1185">Reference proteome</keyword>
<evidence type="ECO:0000256" key="3">
    <source>
        <dbReference type="SAM" id="MobiDB-lite"/>
    </source>
</evidence>
<dbReference type="GO" id="GO:0005829">
    <property type="term" value="C:cytosol"/>
    <property type="evidence" value="ECO:0007669"/>
    <property type="project" value="TreeGrafter"/>
</dbReference>
<dbReference type="InterPro" id="IPR016024">
    <property type="entry name" value="ARM-type_fold"/>
</dbReference>
<dbReference type="Pfam" id="PF04499">
    <property type="entry name" value="SAPS"/>
    <property type="match status" value="1"/>
</dbReference>
<evidence type="ECO:0000256" key="1">
    <source>
        <dbReference type="ARBA" id="ARBA00006180"/>
    </source>
</evidence>
<keyword evidence="2" id="KW-0131">Cell cycle</keyword>
<dbReference type="InterPro" id="IPR007587">
    <property type="entry name" value="SAPS"/>
</dbReference>
<feature type="compositionally biased region" description="Low complexity" evidence="3">
    <location>
        <begin position="905"/>
        <end position="953"/>
    </location>
</feature>
<feature type="region of interest" description="Disordered" evidence="3">
    <location>
        <begin position="834"/>
        <end position="953"/>
    </location>
</feature>
<evidence type="ECO:0000313" key="6">
    <source>
        <dbReference type="Proteomes" id="UP000030765"/>
    </source>
</evidence>